<evidence type="ECO:0000313" key="2">
    <source>
        <dbReference type="EMBL" id="MFC4821025.1"/>
    </source>
</evidence>
<evidence type="ECO:0000313" key="3">
    <source>
        <dbReference type="Proteomes" id="UP001595886"/>
    </source>
</evidence>
<dbReference type="Pfam" id="PF03695">
    <property type="entry name" value="UPF0149"/>
    <property type="match status" value="1"/>
</dbReference>
<evidence type="ECO:0000256" key="1">
    <source>
        <dbReference type="ARBA" id="ARBA00038308"/>
    </source>
</evidence>
<proteinExistence type="inferred from homology"/>
<dbReference type="InterPro" id="IPR036255">
    <property type="entry name" value="YgfB-like_sf"/>
</dbReference>
<dbReference type="SUPFAM" id="SSF101327">
    <property type="entry name" value="YgfB-like"/>
    <property type="match status" value="1"/>
</dbReference>
<protein>
    <submittedName>
        <fullName evidence="2">UPF0149 family protein</fullName>
    </submittedName>
</protein>
<dbReference type="Proteomes" id="UP001595886">
    <property type="component" value="Unassembled WGS sequence"/>
</dbReference>
<dbReference type="Gene3D" id="1.20.120.740">
    <property type="entry name" value="YgfB uncharacterised protein family UPF0149, PF03695"/>
    <property type="match status" value="1"/>
</dbReference>
<gene>
    <name evidence="2" type="ORF">ACFO6Q_11860</name>
</gene>
<dbReference type="EMBL" id="JBHSHD010000008">
    <property type="protein sequence ID" value="MFC4821025.1"/>
    <property type="molecule type" value="Genomic_DNA"/>
</dbReference>
<comment type="caution">
    <text evidence="2">The sequence shown here is derived from an EMBL/GenBank/DDBJ whole genome shotgun (WGS) entry which is preliminary data.</text>
</comment>
<dbReference type="PANTHER" id="PTHR37528:SF1">
    <property type="entry name" value="UPF0149 PROTEIN YGFB"/>
    <property type="match status" value="1"/>
</dbReference>
<reference evidence="3" key="1">
    <citation type="journal article" date="2019" name="Int. J. Syst. Evol. Microbiol.">
        <title>The Global Catalogue of Microorganisms (GCM) 10K type strain sequencing project: providing services to taxonomists for standard genome sequencing and annotation.</title>
        <authorList>
            <consortium name="The Broad Institute Genomics Platform"/>
            <consortium name="The Broad Institute Genome Sequencing Center for Infectious Disease"/>
            <person name="Wu L."/>
            <person name="Ma J."/>
        </authorList>
    </citation>
    <scope>NUCLEOTIDE SEQUENCE [LARGE SCALE GENOMIC DNA]</scope>
    <source>
        <strain evidence="3">CCUG 30340</strain>
    </source>
</reference>
<dbReference type="InterPro" id="IPR011978">
    <property type="entry name" value="YgfB-like"/>
</dbReference>
<comment type="similarity">
    <text evidence="1">Belongs to the UPF0149 family.</text>
</comment>
<sequence>MDPTSLTHAELTDALRALRLGVDASDLHGSLSGYLCAGGEAGSDDWTEALQLGFDEPELARNRTLERLYRECRAQFAEQPASVDPLLPATAAGLPRRADALIEWCRGFLGGVGLSGATSRTDLSADAREILADLGMIAASSLQYADARDDERALDEVLVFVRAGAAMLHRELSQRARARALH</sequence>
<keyword evidence="3" id="KW-1185">Reference proteome</keyword>
<dbReference type="PANTHER" id="PTHR37528">
    <property type="entry name" value="UPF0149 PROTEIN YGFB"/>
    <property type="match status" value="1"/>
</dbReference>
<dbReference type="RefSeq" id="WP_380021260.1">
    <property type="nucleotide sequence ID" value="NZ_JBHSHD010000008.1"/>
</dbReference>
<name>A0ABV9QVG6_9GAMM</name>
<organism evidence="2 3">
    <name type="scientific">Dokdonella ginsengisoli</name>
    <dbReference type="NCBI Taxonomy" id="363846"/>
    <lineage>
        <taxon>Bacteria</taxon>
        <taxon>Pseudomonadati</taxon>
        <taxon>Pseudomonadota</taxon>
        <taxon>Gammaproteobacteria</taxon>
        <taxon>Lysobacterales</taxon>
        <taxon>Rhodanobacteraceae</taxon>
        <taxon>Dokdonella</taxon>
    </lineage>
</organism>
<accession>A0ABV9QVG6</accession>